<dbReference type="AlphaFoldDB" id="A0A7C8TWF6"/>
<protein>
    <submittedName>
        <fullName evidence="1">Uncharacterized protein</fullName>
    </submittedName>
</protein>
<reference evidence="1 2" key="1">
    <citation type="submission" date="2019-03" db="EMBL/GenBank/DDBJ databases">
        <title>Nematode-trapping fungi genome.</title>
        <authorList>
            <person name="Vidal-Diez De Ulzurrun G."/>
        </authorList>
    </citation>
    <scope>NUCLEOTIDE SEQUENCE [LARGE SCALE GENOMIC DNA]</scope>
    <source>
        <strain evidence="1 2">TWF154</strain>
    </source>
</reference>
<evidence type="ECO:0000313" key="1">
    <source>
        <dbReference type="EMBL" id="TGJ69932.1"/>
    </source>
</evidence>
<evidence type="ECO:0000313" key="2">
    <source>
        <dbReference type="Proteomes" id="UP000297595"/>
    </source>
</evidence>
<gene>
    <name evidence="1" type="ORF">EYR41_005935</name>
</gene>
<dbReference type="PANTHER" id="PTHR39217">
    <property type="match status" value="1"/>
</dbReference>
<organism evidence="1 2">
    <name type="scientific">Orbilia oligospora</name>
    <name type="common">Nematode-trapping fungus</name>
    <name type="synonym">Arthrobotrys oligospora</name>
    <dbReference type="NCBI Taxonomy" id="2813651"/>
    <lineage>
        <taxon>Eukaryota</taxon>
        <taxon>Fungi</taxon>
        <taxon>Dikarya</taxon>
        <taxon>Ascomycota</taxon>
        <taxon>Pezizomycotina</taxon>
        <taxon>Orbiliomycetes</taxon>
        <taxon>Orbiliales</taxon>
        <taxon>Orbiliaceae</taxon>
        <taxon>Orbilia</taxon>
    </lineage>
</organism>
<sequence>MSSVTVEYNSITEPNINITEPLPPPTPRRRVLFLKTSTKPLSLMGPSYTLLLETLHKKGLEVEERIWYPSPGSLTPKDLTTAYHSITFLACWDYNLHITEFHKFLDEVITPIQKSGIKVVNPVELIRWNSNKIYLRDLQNDLGVIIPDTIFVDTTGGGSGSEIPGYQDVILNHRGAIGSHGVVIKPSVSASAKETHRIPDLNSKEYDPLKAQANWAQVYEYARSLCSSVRVMIQAFEPAIKNGEYSIIFLGGEYSHTILKRPVETDFRAVEEYGARIGELESSKVPEEGKEVGRRVIEYVRRRFGYGEDWKLGYLRLDGVVRDDGTFVVIEAEMLEPYVYLHVEGAKEGLERFCEVLGG</sequence>
<proteinExistence type="predicted"/>
<dbReference type="EMBL" id="SOZJ01000003">
    <property type="protein sequence ID" value="TGJ69932.1"/>
    <property type="molecule type" value="Genomic_DNA"/>
</dbReference>
<dbReference type="Proteomes" id="UP000297595">
    <property type="component" value="Unassembled WGS sequence"/>
</dbReference>
<dbReference type="InterPro" id="IPR053191">
    <property type="entry name" value="DcsG_Biosynth_Enzyme"/>
</dbReference>
<dbReference type="SUPFAM" id="SSF56059">
    <property type="entry name" value="Glutathione synthetase ATP-binding domain-like"/>
    <property type="match status" value="1"/>
</dbReference>
<accession>A0A7C8TWF6</accession>
<name>A0A7C8TWF6_ORBOL</name>
<comment type="caution">
    <text evidence="1">The sequence shown here is derived from an EMBL/GenBank/DDBJ whole genome shotgun (WGS) entry which is preliminary data.</text>
</comment>
<dbReference type="PANTHER" id="PTHR39217:SF1">
    <property type="entry name" value="GLUTATHIONE SYNTHETASE"/>
    <property type="match status" value="1"/>
</dbReference>